<organism evidence="1 2">
    <name type="scientific">Soehngenia longivitae</name>
    <dbReference type="NCBI Taxonomy" id="2562294"/>
    <lineage>
        <taxon>Bacteria</taxon>
        <taxon>Bacillati</taxon>
        <taxon>Bacillota</taxon>
        <taxon>Tissierellia</taxon>
        <taxon>Tissierellales</taxon>
        <taxon>Tissierellaceae</taxon>
        <taxon>Soehngenia</taxon>
    </lineage>
</organism>
<evidence type="ECO:0000313" key="1">
    <source>
        <dbReference type="EMBL" id="TFZ39377.1"/>
    </source>
</evidence>
<dbReference type="EMBL" id="SRIB01000013">
    <property type="protein sequence ID" value="TFZ39377.1"/>
    <property type="molecule type" value="Genomic_DNA"/>
</dbReference>
<proteinExistence type="predicted"/>
<accession>A0A4Z0D1J1</accession>
<dbReference type="Proteomes" id="UP000298381">
    <property type="component" value="Unassembled WGS sequence"/>
</dbReference>
<sequence>MNKKMLLIFSHKLTKSQIEDAISTLGVNEFVDLPQNLKAKWSSIDPSLDDLTDVLNDFKVWIKDSSSPSDYVLIQGDFGACYHLVNYAKSLSLIPIYSTTHRVAEEYINKNGEVVTEHKFSHVKYRKW</sequence>
<dbReference type="AlphaFoldDB" id="A0A4Z0D1J1"/>
<dbReference type="NCBIfam" id="NF040559">
    <property type="entry name" value="CAS_Csx20"/>
    <property type="match status" value="1"/>
</dbReference>
<keyword evidence="2" id="KW-1185">Reference proteome</keyword>
<gene>
    <name evidence="1" type="ORF">E4100_08485</name>
</gene>
<evidence type="ECO:0000313" key="2">
    <source>
        <dbReference type="Proteomes" id="UP000298381"/>
    </source>
</evidence>
<dbReference type="OrthoDB" id="9811802at2"/>
<reference evidence="1 2" key="1">
    <citation type="submission" date="2019-03" db="EMBL/GenBank/DDBJ databases">
        <title>Draft genome sequence data and analysis of a Fermenting Bacterium, Soehngenia longevitae strain 1933PT, isolated from petroleum reservoir in Azerbaijan.</title>
        <authorList>
            <person name="Grouzdev D.S."/>
            <person name="Bidzhieva S.K."/>
            <person name="Sokolova D.S."/>
            <person name="Tourova T.P."/>
            <person name="Poltaraus A.B."/>
            <person name="Nazina T.N."/>
        </authorList>
    </citation>
    <scope>NUCLEOTIDE SEQUENCE [LARGE SCALE GENOMIC DNA]</scope>
    <source>
        <strain evidence="1 2">1933P</strain>
    </source>
</reference>
<evidence type="ECO:0008006" key="3">
    <source>
        <dbReference type="Google" id="ProtNLM"/>
    </source>
</evidence>
<comment type="caution">
    <text evidence="1">The sequence shown here is derived from an EMBL/GenBank/DDBJ whole genome shotgun (WGS) entry which is preliminary data.</text>
</comment>
<name>A0A4Z0D1J1_9FIRM</name>
<protein>
    <recommendedName>
        <fullName evidence="3">CRISPR-associated protein</fullName>
    </recommendedName>
</protein>
<dbReference type="InterPro" id="IPR049811">
    <property type="entry name" value="MJ1673-like_dom"/>
</dbReference>
<dbReference type="RefSeq" id="WP_135271619.1">
    <property type="nucleotide sequence ID" value="NZ_SRIB01000013.1"/>
</dbReference>